<proteinExistence type="predicted"/>
<evidence type="ECO:0000256" key="2">
    <source>
        <dbReference type="SAM" id="Phobius"/>
    </source>
</evidence>
<keyword evidence="4" id="KW-1185">Reference proteome</keyword>
<gene>
    <name evidence="3" type="ORF">QYM36_019006</name>
</gene>
<feature type="transmembrane region" description="Helical" evidence="2">
    <location>
        <begin position="226"/>
        <end position="244"/>
    </location>
</feature>
<feature type="transmembrane region" description="Helical" evidence="2">
    <location>
        <begin position="517"/>
        <end position="539"/>
    </location>
</feature>
<evidence type="ECO:0000313" key="4">
    <source>
        <dbReference type="Proteomes" id="UP001187531"/>
    </source>
</evidence>
<name>A0AA88H8I8_ARTSF</name>
<dbReference type="EMBL" id="JAVRJZ010000410">
    <property type="protein sequence ID" value="KAK2702384.1"/>
    <property type="molecule type" value="Genomic_DNA"/>
</dbReference>
<keyword evidence="2" id="KW-1133">Transmembrane helix</keyword>
<feature type="coiled-coil region" evidence="1">
    <location>
        <begin position="131"/>
        <end position="158"/>
    </location>
</feature>
<dbReference type="Proteomes" id="UP001187531">
    <property type="component" value="Unassembled WGS sequence"/>
</dbReference>
<feature type="transmembrane region" description="Helical" evidence="2">
    <location>
        <begin position="652"/>
        <end position="673"/>
    </location>
</feature>
<keyword evidence="2" id="KW-0812">Transmembrane</keyword>
<evidence type="ECO:0000313" key="3">
    <source>
        <dbReference type="EMBL" id="KAK2702384.1"/>
    </source>
</evidence>
<organism evidence="3 4">
    <name type="scientific">Artemia franciscana</name>
    <name type="common">Brine shrimp</name>
    <name type="synonym">Artemia sanfranciscana</name>
    <dbReference type="NCBI Taxonomy" id="6661"/>
    <lineage>
        <taxon>Eukaryota</taxon>
        <taxon>Metazoa</taxon>
        <taxon>Ecdysozoa</taxon>
        <taxon>Arthropoda</taxon>
        <taxon>Crustacea</taxon>
        <taxon>Branchiopoda</taxon>
        <taxon>Anostraca</taxon>
        <taxon>Artemiidae</taxon>
        <taxon>Artemia</taxon>
    </lineage>
</organism>
<sequence length="762" mass="85995">MVDLFVLWCSFQERIPLVDGVQEDRKQTDSINKGVNSYSDGVFRNIKDIWVGSANICLFLVPMMLAGFGRGLASRQFPRILEEMLSVRCDFPGSFITSRYVGLVFQYMLGEGLEQVKVKASARVSVLIGALSTSQEKLKQLEGDIMRLLRDLKEEDQINFYLKLYQEVLSDCWALKTLRAETPQGRDSLTWKKFGYMKAIAAIGDFLAMLVKQADSSYSSHAFTKLLPYMIFSVFVMVDLFVLWCSFQERIPLADGVQEDREQTESINQGVNSYSCGVFRNIKDIWVGSANICLFLVPMMLAGFGRGLASRQFPRILEEVLTVRCDFPGTFKKSLYVGLVFQYMLGEGMEQAKVKASARVSVLIGAWSTSQEKVKQLENDIMRLLRDLKEEEQMNFLFKLYQELEQVKVKASAQVSVLIGALSTSQEKLKQLEGDIMRLLRDLKEEEQINFLFEALSRSQTEVQKLKDDNMRLNLIFVTLGLNEAKIDTLMIPFLIVGNIWKIAAGILAEKKKNLKILIVVMLLISSIALSVPFFLGALQCSPCVQFYDPCNLCENSNNVTADVHNHLSADSTKFWTISLNSGIIGCAFSSVQVLSDCWELKTLREETPQGRDSLTWKKFGYMKAIAAIGGFLAMLVKQADSSYSSEAFTKLLAYMIFSVFVMVDLFVLWCSFQERIPLADGVQEDREQTDSINQGVNSYSCGVLSDFWALMTLREERPQGRDSLIWKKFGYMNAIAAIGGFLAILVKQADSSYSSHAFTKI</sequence>
<feature type="transmembrane region" description="Helical" evidence="2">
    <location>
        <begin position="620"/>
        <end position="640"/>
    </location>
</feature>
<feature type="coiled-coil region" evidence="1">
    <location>
        <begin position="422"/>
        <end position="449"/>
    </location>
</feature>
<accession>A0AA88H8I8</accession>
<reference evidence="3" key="1">
    <citation type="submission" date="2023-07" db="EMBL/GenBank/DDBJ databases">
        <title>Chromosome-level genome assembly of Artemia franciscana.</title>
        <authorList>
            <person name="Jo E."/>
        </authorList>
    </citation>
    <scope>NUCLEOTIDE SEQUENCE</scope>
    <source>
        <tissue evidence="3">Whole body</tissue>
    </source>
</reference>
<keyword evidence="1" id="KW-0175">Coiled coil</keyword>
<dbReference type="AlphaFoldDB" id="A0AA88H8I8"/>
<comment type="caution">
    <text evidence="3">The sequence shown here is derived from an EMBL/GenBank/DDBJ whole genome shotgun (WGS) entry which is preliminary data.</text>
</comment>
<evidence type="ECO:0000256" key="1">
    <source>
        <dbReference type="SAM" id="Coils"/>
    </source>
</evidence>
<feature type="transmembrane region" description="Helical" evidence="2">
    <location>
        <begin position="49"/>
        <end position="69"/>
    </location>
</feature>
<keyword evidence="2" id="KW-0472">Membrane</keyword>
<protein>
    <submittedName>
        <fullName evidence="3">Uncharacterized protein</fullName>
    </submittedName>
</protein>
<feature type="transmembrane region" description="Helical" evidence="2">
    <location>
        <begin position="285"/>
        <end position="305"/>
    </location>
</feature>
<feature type="transmembrane region" description="Helical" evidence="2">
    <location>
        <begin position="730"/>
        <end position="747"/>
    </location>
</feature>